<dbReference type="PROSITE" id="PS50125">
    <property type="entry name" value="GUANYLATE_CYCLASE_2"/>
    <property type="match status" value="1"/>
</dbReference>
<sequence length="261" mass="29744">MLSERLKQELNDIVNRILDRCELQWDNTLGKNELIKALLETYAMDTNIPGHPFLGESEYKSDVFVAFMLDMRDSTKHLRQAISARIASVSEMQRVFYEVSALLPAMTKIIREYKGSVTEYLGDGLLALFQLPKQKEEQAEVLHNVINAANTCLEALNQVVNPILNERFGLPKIEIGIGLAFSDAIISHFGLPPHTQVKVIGECIYFASKCSKGRNEIILHEYLKHIWPKSKKGQLRFTKRSFDKFDGYIVTKKSEIERNVG</sequence>
<dbReference type="EMBL" id="CP003640">
    <property type="protein sequence ID" value="AFM43586.1"/>
    <property type="molecule type" value="Genomic_DNA"/>
</dbReference>
<dbReference type="OrthoDB" id="9806704at2"/>
<dbReference type="RefSeq" id="WP_014825098.1">
    <property type="nucleotide sequence ID" value="NC_018066.1"/>
</dbReference>
<name>I4DCR2_DESAJ</name>
<dbReference type="GO" id="GO:0004016">
    <property type="term" value="F:adenylate cyclase activity"/>
    <property type="evidence" value="ECO:0007669"/>
    <property type="project" value="UniProtKB-ARBA"/>
</dbReference>
<keyword evidence="2" id="KW-0614">Plasmid</keyword>
<gene>
    <name evidence="2" type="ordered locus">Desaci_4760</name>
</gene>
<evidence type="ECO:0000313" key="2">
    <source>
        <dbReference type="EMBL" id="AFM43586.1"/>
    </source>
</evidence>
<reference evidence="3" key="1">
    <citation type="journal article" date="2012" name="J. Bacteriol.">
        <title>Complete genome sequences of Desulfosporosinus orientis DSM765T, Desulfosporosinus youngiae DSM17734T, Desulfosporosinus meridiei DSM13257T, and Desulfosporosinus acidiphilus DSM22704T.</title>
        <authorList>
            <person name="Pester M."/>
            <person name="Brambilla E."/>
            <person name="Alazard D."/>
            <person name="Rattei T."/>
            <person name="Weinmaier T."/>
            <person name="Han J."/>
            <person name="Lucas S."/>
            <person name="Lapidus A."/>
            <person name="Cheng J.F."/>
            <person name="Goodwin L."/>
            <person name="Pitluck S."/>
            <person name="Peters L."/>
            <person name="Ovchinnikova G."/>
            <person name="Teshima H."/>
            <person name="Detter J.C."/>
            <person name="Han C.S."/>
            <person name="Tapia R."/>
            <person name="Land M.L."/>
            <person name="Hauser L."/>
            <person name="Kyrpides N.C."/>
            <person name="Ivanova N.N."/>
            <person name="Pagani I."/>
            <person name="Huntmann M."/>
            <person name="Wei C.L."/>
            <person name="Davenport K.W."/>
            <person name="Daligault H."/>
            <person name="Chain P.S."/>
            <person name="Chen A."/>
            <person name="Mavromatis K."/>
            <person name="Markowitz V."/>
            <person name="Szeto E."/>
            <person name="Mikhailova N."/>
            <person name="Pati A."/>
            <person name="Wagner M."/>
            <person name="Woyke T."/>
            <person name="Ollivier B."/>
            <person name="Klenk H.P."/>
            <person name="Spring S."/>
            <person name="Loy A."/>
        </authorList>
    </citation>
    <scope>NUCLEOTIDE SEQUENCE [LARGE SCALE GENOMIC DNA]</scope>
    <source>
        <strain evidence="3">DSM 22704 / JCM 16185 / SJ4</strain>
    </source>
</reference>
<evidence type="ECO:0000259" key="1">
    <source>
        <dbReference type="PROSITE" id="PS50125"/>
    </source>
</evidence>
<dbReference type="GO" id="GO:0009190">
    <property type="term" value="P:cyclic nucleotide biosynthetic process"/>
    <property type="evidence" value="ECO:0007669"/>
    <property type="project" value="InterPro"/>
</dbReference>
<dbReference type="InterPro" id="IPR001054">
    <property type="entry name" value="A/G_cyclase"/>
</dbReference>
<dbReference type="KEGG" id="dai:Desaci_4760"/>
<protein>
    <submittedName>
        <fullName evidence="2">Family 3 adenylate cyclase</fullName>
    </submittedName>
</protein>
<dbReference type="InterPro" id="IPR029787">
    <property type="entry name" value="Nucleotide_cyclase"/>
</dbReference>
<dbReference type="HOGENOM" id="CLU_1080871_0_0_9"/>
<accession>I4DCR2</accession>
<dbReference type="GO" id="GO:0035556">
    <property type="term" value="P:intracellular signal transduction"/>
    <property type="evidence" value="ECO:0007669"/>
    <property type="project" value="InterPro"/>
</dbReference>
<dbReference type="Gene3D" id="3.30.70.1230">
    <property type="entry name" value="Nucleotide cyclase"/>
    <property type="match status" value="1"/>
</dbReference>
<keyword evidence="3" id="KW-1185">Reference proteome</keyword>
<proteinExistence type="predicted"/>
<geneLocation type="plasmid" evidence="2 3">
    <name>pDESACI.01</name>
</geneLocation>
<evidence type="ECO:0000313" key="3">
    <source>
        <dbReference type="Proteomes" id="UP000002892"/>
    </source>
</evidence>
<dbReference type="SUPFAM" id="SSF55073">
    <property type="entry name" value="Nucleotide cyclase"/>
    <property type="match status" value="1"/>
</dbReference>
<organism evidence="2 3">
    <name type="scientific">Desulfosporosinus acidiphilus (strain DSM 22704 / JCM 16185 / SJ4)</name>
    <dbReference type="NCBI Taxonomy" id="646529"/>
    <lineage>
        <taxon>Bacteria</taxon>
        <taxon>Bacillati</taxon>
        <taxon>Bacillota</taxon>
        <taxon>Clostridia</taxon>
        <taxon>Eubacteriales</taxon>
        <taxon>Desulfitobacteriaceae</taxon>
        <taxon>Desulfosporosinus</taxon>
    </lineage>
</organism>
<dbReference type="Proteomes" id="UP000002892">
    <property type="component" value="Plasmid pDESACI.01"/>
</dbReference>
<feature type="domain" description="Guanylate cyclase" evidence="1">
    <location>
        <begin position="65"/>
        <end position="211"/>
    </location>
</feature>
<dbReference type="AlphaFoldDB" id="I4DCR2"/>